<protein>
    <submittedName>
        <fullName evidence="1">Uncharacterized protein</fullName>
    </submittedName>
</protein>
<name>A0A4Y2SR63_ARAVE</name>
<evidence type="ECO:0000313" key="2">
    <source>
        <dbReference type="Proteomes" id="UP000499080"/>
    </source>
</evidence>
<keyword evidence="2" id="KW-1185">Reference proteome</keyword>
<reference evidence="1 2" key="1">
    <citation type="journal article" date="2019" name="Sci. Rep.">
        <title>Orb-weaving spider Araneus ventricosus genome elucidates the spidroin gene catalogue.</title>
        <authorList>
            <person name="Kono N."/>
            <person name="Nakamura H."/>
            <person name="Ohtoshi R."/>
            <person name="Moran D.A.P."/>
            <person name="Shinohara A."/>
            <person name="Yoshida Y."/>
            <person name="Fujiwara M."/>
            <person name="Mori M."/>
            <person name="Tomita M."/>
            <person name="Arakawa K."/>
        </authorList>
    </citation>
    <scope>NUCLEOTIDE SEQUENCE [LARGE SCALE GENOMIC DNA]</scope>
</reference>
<gene>
    <name evidence="1" type="ORF">AVEN_78303_1</name>
</gene>
<dbReference type="EMBL" id="BGPR01023532">
    <property type="protein sequence ID" value="GBN90774.1"/>
    <property type="molecule type" value="Genomic_DNA"/>
</dbReference>
<dbReference type="Proteomes" id="UP000499080">
    <property type="component" value="Unassembled WGS sequence"/>
</dbReference>
<evidence type="ECO:0000313" key="1">
    <source>
        <dbReference type="EMBL" id="GBN90774.1"/>
    </source>
</evidence>
<proteinExistence type="predicted"/>
<accession>A0A4Y2SR63</accession>
<dbReference type="AlphaFoldDB" id="A0A4Y2SR63"/>
<sequence>MIYYYDIRYQRAALCFIIGTRWLNGKVSTSGPFQVRSPIPLEIRHACLFLQIMRSGQTSSRWCGAEVLSGGASSGVVLITSDHSSKFRGPSQNFPHVAPKRDVNITKLSCFVIENVGNFSYI</sequence>
<comment type="caution">
    <text evidence="1">The sequence shown here is derived from an EMBL/GenBank/DDBJ whole genome shotgun (WGS) entry which is preliminary data.</text>
</comment>
<organism evidence="1 2">
    <name type="scientific">Araneus ventricosus</name>
    <name type="common">Orbweaver spider</name>
    <name type="synonym">Epeira ventricosa</name>
    <dbReference type="NCBI Taxonomy" id="182803"/>
    <lineage>
        <taxon>Eukaryota</taxon>
        <taxon>Metazoa</taxon>
        <taxon>Ecdysozoa</taxon>
        <taxon>Arthropoda</taxon>
        <taxon>Chelicerata</taxon>
        <taxon>Arachnida</taxon>
        <taxon>Araneae</taxon>
        <taxon>Araneomorphae</taxon>
        <taxon>Entelegynae</taxon>
        <taxon>Araneoidea</taxon>
        <taxon>Araneidae</taxon>
        <taxon>Araneus</taxon>
    </lineage>
</organism>